<feature type="non-terminal residue" evidence="1">
    <location>
        <position position="47"/>
    </location>
</feature>
<evidence type="ECO:0000313" key="1">
    <source>
        <dbReference type="EMBL" id="PHJ18205.1"/>
    </source>
</evidence>
<organism evidence="1 2">
    <name type="scientific">Cystoisospora suis</name>
    <dbReference type="NCBI Taxonomy" id="483139"/>
    <lineage>
        <taxon>Eukaryota</taxon>
        <taxon>Sar</taxon>
        <taxon>Alveolata</taxon>
        <taxon>Apicomplexa</taxon>
        <taxon>Conoidasida</taxon>
        <taxon>Coccidia</taxon>
        <taxon>Eucoccidiorida</taxon>
        <taxon>Eimeriorina</taxon>
        <taxon>Sarcocystidae</taxon>
        <taxon>Cystoisospora</taxon>
    </lineage>
</organism>
<name>A0A2C6KNV7_9APIC</name>
<accession>A0A2C6KNV7</accession>
<dbReference type="GeneID" id="94431317"/>
<comment type="caution">
    <text evidence="1">The sequence shown here is derived from an EMBL/GenBank/DDBJ whole genome shotgun (WGS) entry which is preliminary data.</text>
</comment>
<dbReference type="AlphaFoldDB" id="A0A2C6KNV7"/>
<reference evidence="1 2" key="1">
    <citation type="journal article" date="2017" name="Int. J. Parasitol.">
        <title>The genome of the protozoan parasite Cystoisospora suis and a reverse vaccinology approach to identify vaccine candidates.</title>
        <authorList>
            <person name="Palmieri N."/>
            <person name="Shrestha A."/>
            <person name="Ruttkowski B."/>
            <person name="Beck T."/>
            <person name="Vogl C."/>
            <person name="Tomley F."/>
            <person name="Blake D.P."/>
            <person name="Joachim A."/>
        </authorList>
    </citation>
    <scope>NUCLEOTIDE SEQUENCE [LARGE SCALE GENOMIC DNA]</scope>
    <source>
        <strain evidence="1 2">Wien I</strain>
    </source>
</reference>
<sequence length="47" mass="5576">KGPKEEEEELKGIANEVKQLFQKEHILSRVRHQGSEEIPFDPEDFRK</sequence>
<dbReference type="EMBL" id="MIGC01004319">
    <property type="protein sequence ID" value="PHJ18205.1"/>
    <property type="molecule type" value="Genomic_DNA"/>
</dbReference>
<keyword evidence="2" id="KW-1185">Reference proteome</keyword>
<protein>
    <submittedName>
        <fullName evidence="1">Uncharacterized protein</fullName>
    </submittedName>
</protein>
<dbReference type="RefSeq" id="XP_067919914.1">
    <property type="nucleotide sequence ID" value="XM_068068106.1"/>
</dbReference>
<gene>
    <name evidence="1" type="ORF">CSUI_007965</name>
</gene>
<dbReference type="Proteomes" id="UP000221165">
    <property type="component" value="Unassembled WGS sequence"/>
</dbReference>
<proteinExistence type="predicted"/>
<evidence type="ECO:0000313" key="2">
    <source>
        <dbReference type="Proteomes" id="UP000221165"/>
    </source>
</evidence>
<dbReference type="VEuPathDB" id="ToxoDB:CSUI_007965"/>
<feature type="non-terminal residue" evidence="1">
    <location>
        <position position="1"/>
    </location>
</feature>